<dbReference type="AlphaFoldDB" id="G7ZWZ4"/>
<dbReference type="Proteomes" id="UP000002051">
    <property type="component" value="Chromosome 2"/>
</dbReference>
<accession>G7ZWZ4</accession>
<dbReference type="InterPro" id="IPR039172">
    <property type="entry name" value="PTD"/>
</dbReference>
<dbReference type="EnsemblPlants" id="KEH37912">
    <property type="protein sequence ID" value="KEH37912"/>
    <property type="gene ID" value="MTR_2g451120"/>
</dbReference>
<gene>
    <name evidence="1" type="ordered locus">MTR_2g451120</name>
</gene>
<dbReference type="PaxDb" id="3880-AES83732"/>
<reference evidence="1 3" key="1">
    <citation type="journal article" date="2011" name="Nature">
        <title>The Medicago genome provides insight into the evolution of rhizobial symbioses.</title>
        <authorList>
            <person name="Young N.D."/>
            <person name="Debelle F."/>
            <person name="Oldroyd G.E."/>
            <person name="Geurts R."/>
            <person name="Cannon S.B."/>
            <person name="Udvardi M.K."/>
            <person name="Benedito V.A."/>
            <person name="Mayer K.F."/>
            <person name="Gouzy J."/>
            <person name="Schoof H."/>
            <person name="Van de Peer Y."/>
            <person name="Proost S."/>
            <person name="Cook D.R."/>
            <person name="Meyers B.C."/>
            <person name="Spannagl M."/>
            <person name="Cheung F."/>
            <person name="De Mita S."/>
            <person name="Krishnakumar V."/>
            <person name="Gundlach H."/>
            <person name="Zhou S."/>
            <person name="Mudge J."/>
            <person name="Bharti A.K."/>
            <person name="Murray J.D."/>
            <person name="Naoumkina M.A."/>
            <person name="Rosen B."/>
            <person name="Silverstein K.A."/>
            <person name="Tang H."/>
            <person name="Rombauts S."/>
            <person name="Zhao P.X."/>
            <person name="Zhou P."/>
            <person name="Barbe V."/>
            <person name="Bardou P."/>
            <person name="Bechner M."/>
            <person name="Bellec A."/>
            <person name="Berger A."/>
            <person name="Berges H."/>
            <person name="Bidwell S."/>
            <person name="Bisseling T."/>
            <person name="Choisne N."/>
            <person name="Couloux A."/>
            <person name="Denny R."/>
            <person name="Deshpande S."/>
            <person name="Dai X."/>
            <person name="Doyle J.J."/>
            <person name="Dudez A.M."/>
            <person name="Farmer A.D."/>
            <person name="Fouteau S."/>
            <person name="Franken C."/>
            <person name="Gibelin C."/>
            <person name="Gish J."/>
            <person name="Goldstein S."/>
            <person name="Gonzalez A.J."/>
            <person name="Green P.J."/>
            <person name="Hallab A."/>
            <person name="Hartog M."/>
            <person name="Hua A."/>
            <person name="Humphray S.J."/>
            <person name="Jeong D.H."/>
            <person name="Jing Y."/>
            <person name="Jocker A."/>
            <person name="Kenton S.M."/>
            <person name="Kim D.J."/>
            <person name="Klee K."/>
            <person name="Lai H."/>
            <person name="Lang C."/>
            <person name="Lin S."/>
            <person name="Macmil S.L."/>
            <person name="Magdelenat G."/>
            <person name="Matthews L."/>
            <person name="McCorrison J."/>
            <person name="Monaghan E.L."/>
            <person name="Mun J.H."/>
            <person name="Najar F.Z."/>
            <person name="Nicholson C."/>
            <person name="Noirot C."/>
            <person name="O'Bleness M."/>
            <person name="Paule C.R."/>
            <person name="Poulain J."/>
            <person name="Prion F."/>
            <person name="Qin B."/>
            <person name="Qu C."/>
            <person name="Retzel E.F."/>
            <person name="Riddle C."/>
            <person name="Sallet E."/>
            <person name="Samain S."/>
            <person name="Samson N."/>
            <person name="Sanders I."/>
            <person name="Saurat O."/>
            <person name="Scarpelli C."/>
            <person name="Schiex T."/>
            <person name="Segurens B."/>
            <person name="Severin A.J."/>
            <person name="Sherrier D.J."/>
            <person name="Shi R."/>
            <person name="Sims S."/>
            <person name="Singer S.R."/>
            <person name="Sinharoy S."/>
            <person name="Sterck L."/>
            <person name="Viollet A."/>
            <person name="Wang B.B."/>
            <person name="Wang K."/>
            <person name="Wang M."/>
            <person name="Wang X."/>
            <person name="Warfsmann J."/>
            <person name="Weissenbach J."/>
            <person name="White D.D."/>
            <person name="White J.D."/>
            <person name="Wiley G.B."/>
            <person name="Wincker P."/>
            <person name="Xing Y."/>
            <person name="Yang L."/>
            <person name="Yao Z."/>
            <person name="Ying F."/>
            <person name="Zhai J."/>
            <person name="Zhou L."/>
            <person name="Zuber A."/>
            <person name="Denarie J."/>
            <person name="Dixon R.A."/>
            <person name="May G.D."/>
            <person name="Schwartz D.C."/>
            <person name="Rogers J."/>
            <person name="Quetier F."/>
            <person name="Town C.D."/>
            <person name="Roe B.A."/>
        </authorList>
    </citation>
    <scope>NUCLEOTIDE SEQUENCE [LARGE SCALE GENOMIC DNA]</scope>
    <source>
        <strain evidence="1">A17</strain>
        <strain evidence="2 3">cv. Jemalong A17</strain>
    </source>
</reference>
<evidence type="ECO:0000313" key="1">
    <source>
        <dbReference type="EMBL" id="KEH37912.1"/>
    </source>
</evidence>
<dbReference type="HOGENOM" id="CLU_2375978_0_0_1"/>
<evidence type="ECO:0000313" key="2">
    <source>
        <dbReference type="EnsemblPlants" id="KEH37912"/>
    </source>
</evidence>
<protein>
    <submittedName>
        <fullName evidence="1 2">Uncharacterized protein</fullName>
    </submittedName>
</protein>
<keyword evidence="3" id="KW-1185">Reference proteome</keyword>
<evidence type="ECO:0000313" key="3">
    <source>
        <dbReference type="Proteomes" id="UP000002051"/>
    </source>
</evidence>
<name>G7ZWZ4_MEDTR</name>
<dbReference type="GO" id="GO:0000712">
    <property type="term" value="P:resolution of meiotic recombination intermediates"/>
    <property type="evidence" value="ECO:0007669"/>
    <property type="project" value="InterPro"/>
</dbReference>
<reference evidence="1 3" key="2">
    <citation type="journal article" date="2014" name="BMC Genomics">
        <title>An improved genome release (version Mt4.0) for the model legume Medicago truncatula.</title>
        <authorList>
            <person name="Tang H."/>
            <person name="Krishnakumar V."/>
            <person name="Bidwell S."/>
            <person name="Rosen B."/>
            <person name="Chan A."/>
            <person name="Zhou S."/>
            <person name="Gentzbittel L."/>
            <person name="Childs K.L."/>
            <person name="Yandell M."/>
            <person name="Gundlach H."/>
            <person name="Mayer K.F."/>
            <person name="Schwartz D.C."/>
            <person name="Town C.D."/>
        </authorList>
    </citation>
    <scope>GENOME REANNOTATION</scope>
    <source>
        <strain evidence="1">A17</strain>
        <strain evidence="2 3">cv. Jemalong A17</strain>
    </source>
</reference>
<reference evidence="2" key="3">
    <citation type="submission" date="2015-04" db="UniProtKB">
        <authorList>
            <consortium name="EnsemblPlants"/>
        </authorList>
    </citation>
    <scope>IDENTIFICATION</scope>
    <source>
        <strain evidence="2">cv. Jemalong A17</strain>
    </source>
</reference>
<dbReference type="PANTHER" id="PTHR37394">
    <property type="entry name" value="PROTEIN PARTING DANCERS"/>
    <property type="match status" value="1"/>
</dbReference>
<dbReference type="STRING" id="3880.G7ZWZ4"/>
<dbReference type="EMBL" id="CM001218">
    <property type="protein sequence ID" value="KEH37912.1"/>
    <property type="molecule type" value="Genomic_DNA"/>
</dbReference>
<organism evidence="2">
    <name type="scientific">Medicago truncatula</name>
    <name type="common">Barrel medic</name>
    <name type="synonym">Medicago tribuloides</name>
    <dbReference type="NCBI Taxonomy" id="3880"/>
    <lineage>
        <taxon>Eukaryota</taxon>
        <taxon>Viridiplantae</taxon>
        <taxon>Streptophyta</taxon>
        <taxon>Embryophyta</taxon>
        <taxon>Tracheophyta</taxon>
        <taxon>Spermatophyta</taxon>
        <taxon>Magnoliopsida</taxon>
        <taxon>eudicotyledons</taxon>
        <taxon>Gunneridae</taxon>
        <taxon>Pentapetalae</taxon>
        <taxon>rosids</taxon>
        <taxon>fabids</taxon>
        <taxon>Fabales</taxon>
        <taxon>Fabaceae</taxon>
        <taxon>Papilionoideae</taxon>
        <taxon>50 kb inversion clade</taxon>
        <taxon>NPAAA clade</taxon>
        <taxon>Hologalegina</taxon>
        <taxon>IRL clade</taxon>
        <taxon>Trifolieae</taxon>
        <taxon>Medicago</taxon>
    </lineage>
</organism>
<dbReference type="PANTHER" id="PTHR37394:SF1">
    <property type="entry name" value="PROTEIN PARTING DANCERS"/>
    <property type="match status" value="1"/>
</dbReference>
<proteinExistence type="predicted"/>
<sequence length="95" mass="10912">MPLLSNKHHVIRHVCWHPLPEGINGVCLMRNAWKEDQRPSFIDFMSTFLSANSSLLSFVTISTDCSNNVALIFSRVHKLKTQFSRFDVVITLPRL</sequence>